<accession>A0A0K9FF18</accession>
<dbReference type="SUPFAM" id="SSF52172">
    <property type="entry name" value="CheY-like"/>
    <property type="match status" value="1"/>
</dbReference>
<feature type="domain" description="Response regulatory" evidence="4">
    <location>
        <begin position="16"/>
        <end position="131"/>
    </location>
</feature>
<dbReference type="OrthoDB" id="9790669at2"/>
<gene>
    <name evidence="5" type="ORF">ACZ11_12000</name>
</gene>
<protein>
    <submittedName>
        <fullName evidence="5">Chemotaxis protein CheY</fullName>
    </submittedName>
</protein>
<proteinExistence type="predicted"/>
<sequence length="135" mass="14975">MGIPYFNLEGDEHVPTVLVVDDTLFMRVAISNMFTEWGYEVVGKAANGKEAVEMYRELQPDLVTMDVTMPVMTGIAAVKEIIPEFPDAKIIMITALGQQKLIVEAIESGAKDFITKPFEPERLKAVVDQLLGQNC</sequence>
<comment type="caution">
    <text evidence="5">The sequence shown here is derived from an EMBL/GenBank/DDBJ whole genome shotgun (WGS) entry which is preliminary data.</text>
</comment>
<evidence type="ECO:0000256" key="2">
    <source>
        <dbReference type="ARBA" id="ARBA00023012"/>
    </source>
</evidence>
<dbReference type="Proteomes" id="UP000037326">
    <property type="component" value="Unassembled WGS sequence"/>
</dbReference>
<organism evidence="5 6">
    <name type="scientific">Lysinibacillus xylanilyticus</name>
    <dbReference type="NCBI Taxonomy" id="582475"/>
    <lineage>
        <taxon>Bacteria</taxon>
        <taxon>Bacillati</taxon>
        <taxon>Bacillota</taxon>
        <taxon>Bacilli</taxon>
        <taxon>Bacillales</taxon>
        <taxon>Bacillaceae</taxon>
        <taxon>Lysinibacillus</taxon>
    </lineage>
</organism>
<evidence type="ECO:0000256" key="3">
    <source>
        <dbReference type="PROSITE-ProRule" id="PRU00169"/>
    </source>
</evidence>
<dbReference type="Gene3D" id="3.40.50.2300">
    <property type="match status" value="1"/>
</dbReference>
<reference evidence="6" key="1">
    <citation type="submission" date="2015-07" db="EMBL/GenBank/DDBJ databases">
        <authorList>
            <consortium name="Consortium for Microbial Forensics and Genomics (microFORGE)"/>
            <person name="Knight B.M."/>
            <person name="Roberts D.P."/>
            <person name="Lin D."/>
            <person name="Hari K."/>
            <person name="Fletcher J."/>
            <person name="Melcher U."/>
            <person name="Blagden T."/>
            <person name="Winegar R.A."/>
        </authorList>
    </citation>
    <scope>NUCLEOTIDE SEQUENCE [LARGE SCALE GENOMIC DNA]</scope>
    <source>
        <strain evidence="6">DSM 23493</strain>
    </source>
</reference>
<evidence type="ECO:0000313" key="5">
    <source>
        <dbReference type="EMBL" id="KMY32803.1"/>
    </source>
</evidence>
<dbReference type="EMBL" id="LFXJ01000005">
    <property type="protein sequence ID" value="KMY32803.1"/>
    <property type="molecule type" value="Genomic_DNA"/>
</dbReference>
<dbReference type="InterPro" id="IPR050595">
    <property type="entry name" value="Bact_response_regulator"/>
</dbReference>
<dbReference type="InterPro" id="IPR011006">
    <property type="entry name" value="CheY-like_superfamily"/>
</dbReference>
<dbReference type="PROSITE" id="PS50110">
    <property type="entry name" value="RESPONSE_REGULATORY"/>
    <property type="match status" value="1"/>
</dbReference>
<evidence type="ECO:0000313" key="6">
    <source>
        <dbReference type="Proteomes" id="UP000037326"/>
    </source>
</evidence>
<dbReference type="GO" id="GO:0000160">
    <property type="term" value="P:phosphorelay signal transduction system"/>
    <property type="evidence" value="ECO:0007669"/>
    <property type="project" value="UniProtKB-KW"/>
</dbReference>
<name>A0A0K9FF18_9BACI</name>
<keyword evidence="1 3" id="KW-0597">Phosphoprotein</keyword>
<keyword evidence="2" id="KW-0902">Two-component regulatory system</keyword>
<dbReference type="PATRIC" id="fig|582475.4.peg.2025"/>
<dbReference type="Pfam" id="PF00072">
    <property type="entry name" value="Response_reg"/>
    <property type="match status" value="1"/>
</dbReference>
<feature type="modified residue" description="4-aspartylphosphate" evidence="3">
    <location>
        <position position="66"/>
    </location>
</feature>
<evidence type="ECO:0000256" key="1">
    <source>
        <dbReference type="ARBA" id="ARBA00022553"/>
    </source>
</evidence>
<dbReference type="SMART" id="SM00448">
    <property type="entry name" value="REC"/>
    <property type="match status" value="1"/>
</dbReference>
<dbReference type="AlphaFoldDB" id="A0A0K9FF18"/>
<dbReference type="InterPro" id="IPR001789">
    <property type="entry name" value="Sig_transdc_resp-reg_receiver"/>
</dbReference>
<dbReference type="PANTHER" id="PTHR44591:SF14">
    <property type="entry name" value="PROTEIN PILG"/>
    <property type="match status" value="1"/>
</dbReference>
<dbReference type="PANTHER" id="PTHR44591">
    <property type="entry name" value="STRESS RESPONSE REGULATOR PROTEIN 1"/>
    <property type="match status" value="1"/>
</dbReference>
<evidence type="ECO:0000259" key="4">
    <source>
        <dbReference type="PROSITE" id="PS50110"/>
    </source>
</evidence>